<dbReference type="PANTHER" id="PTHR45985">
    <property type="match status" value="1"/>
</dbReference>
<dbReference type="Pfam" id="PF01522">
    <property type="entry name" value="Polysacc_deac_1"/>
    <property type="match status" value="1"/>
</dbReference>
<reference evidence="4" key="1">
    <citation type="submission" date="2025-08" db="UniProtKB">
        <authorList>
            <consortium name="RefSeq"/>
        </authorList>
    </citation>
    <scope>IDENTIFICATION</scope>
</reference>
<feature type="signal peptide" evidence="1">
    <location>
        <begin position="1"/>
        <end position="19"/>
    </location>
</feature>
<dbReference type="InterPro" id="IPR011330">
    <property type="entry name" value="Glyco_hydro/deAcase_b/a-brl"/>
</dbReference>
<dbReference type="Proteomes" id="UP000695022">
    <property type="component" value="Unplaced"/>
</dbReference>
<name>A0ABM1EI13_PRICU</name>
<keyword evidence="1" id="KW-0732">Signal</keyword>
<accession>A0ABM1EI13</accession>
<protein>
    <submittedName>
        <fullName evidence="4">Uncharacterized protein LOC106812464</fullName>
    </submittedName>
</protein>
<dbReference type="GeneID" id="106812464"/>
<proteinExistence type="predicted"/>
<evidence type="ECO:0000313" key="3">
    <source>
        <dbReference type="Proteomes" id="UP000695022"/>
    </source>
</evidence>
<dbReference type="InterPro" id="IPR052740">
    <property type="entry name" value="CE4"/>
</dbReference>
<feature type="chain" id="PRO_5047432924" evidence="1">
    <location>
        <begin position="20"/>
        <end position="178"/>
    </location>
</feature>
<keyword evidence="3" id="KW-1185">Reference proteome</keyword>
<organism evidence="3 4">
    <name type="scientific">Priapulus caudatus</name>
    <name type="common">Priapulid worm</name>
    <dbReference type="NCBI Taxonomy" id="37621"/>
    <lineage>
        <taxon>Eukaryota</taxon>
        <taxon>Metazoa</taxon>
        <taxon>Ecdysozoa</taxon>
        <taxon>Scalidophora</taxon>
        <taxon>Priapulida</taxon>
        <taxon>Priapulimorpha</taxon>
        <taxon>Priapulimorphida</taxon>
        <taxon>Priapulidae</taxon>
        <taxon>Priapulus</taxon>
    </lineage>
</organism>
<evidence type="ECO:0000259" key="2">
    <source>
        <dbReference type="PROSITE" id="PS51677"/>
    </source>
</evidence>
<dbReference type="InterPro" id="IPR002509">
    <property type="entry name" value="NODB_dom"/>
</dbReference>
<gene>
    <name evidence="4" type="primary">LOC106812464</name>
</gene>
<feature type="domain" description="NodB homology" evidence="2">
    <location>
        <begin position="58"/>
        <end position="178"/>
    </location>
</feature>
<evidence type="ECO:0000256" key="1">
    <source>
        <dbReference type="SAM" id="SignalP"/>
    </source>
</evidence>
<dbReference type="SUPFAM" id="SSF88713">
    <property type="entry name" value="Glycoside hydrolase/deacetylase"/>
    <property type="match status" value="1"/>
</dbReference>
<dbReference type="Gene3D" id="3.20.20.370">
    <property type="entry name" value="Glycoside hydrolase/deacetylase"/>
    <property type="match status" value="1"/>
</dbReference>
<sequence>MRCAVSLLLLLSLLSLSHGYREPGDEADWCDYEQCKLPDCRCSGTDIPGGLPVHQIPQIVMVSFDDAVQDRWKADVENVLSDHKNPNGCPVGATFFVSHEYTSYQLVEEYYSKGYEIASHSISHYSYQDWWKNASEDEWHDEIIGMQTIIHEFANIPTDDIQGMRAPLLQTGGDTTYK</sequence>
<evidence type="ECO:0000313" key="4">
    <source>
        <dbReference type="RefSeq" id="XP_014671834.1"/>
    </source>
</evidence>
<dbReference type="RefSeq" id="XP_014671834.1">
    <property type="nucleotide sequence ID" value="XM_014816348.1"/>
</dbReference>
<dbReference type="PROSITE" id="PS51677">
    <property type="entry name" value="NODB"/>
    <property type="match status" value="1"/>
</dbReference>
<dbReference type="PANTHER" id="PTHR45985:SF8">
    <property type="entry name" value="CHITIN DEACETYLASE-LIKE 9, ISOFORM A"/>
    <property type="match status" value="1"/>
</dbReference>